<reference evidence="10" key="1">
    <citation type="journal article" date="2004" name="Nature">
        <title>Genome duplication in the teleost fish Tetraodon nigroviridis reveals the early vertebrate proto-karyotype.</title>
        <authorList>
            <person name="Jaillon O."/>
            <person name="Aury J.-M."/>
            <person name="Brunet F."/>
            <person name="Petit J.-L."/>
            <person name="Stange-Thomann N."/>
            <person name="Mauceli E."/>
            <person name="Bouneau L."/>
            <person name="Fischer C."/>
            <person name="Ozouf-Costaz C."/>
            <person name="Bernot A."/>
            <person name="Nicaud S."/>
            <person name="Jaffe D."/>
            <person name="Fisher S."/>
            <person name="Lutfalla G."/>
            <person name="Dossat C."/>
            <person name="Segurens B."/>
            <person name="Dasilva C."/>
            <person name="Salanoubat M."/>
            <person name="Levy M."/>
            <person name="Boudet N."/>
            <person name="Castellano S."/>
            <person name="Anthouard V."/>
            <person name="Jubin C."/>
            <person name="Castelli V."/>
            <person name="Katinka M."/>
            <person name="Vacherie B."/>
            <person name="Biemont C."/>
            <person name="Skalli Z."/>
            <person name="Cattolico L."/>
            <person name="Poulain J."/>
            <person name="De Berardinis V."/>
            <person name="Cruaud C."/>
            <person name="Duprat S."/>
            <person name="Brottier P."/>
            <person name="Coutanceau J.-P."/>
            <person name="Gouzy J."/>
            <person name="Parra G."/>
            <person name="Lardier G."/>
            <person name="Chapple C."/>
            <person name="McKernan K.J."/>
            <person name="McEwan P."/>
            <person name="Bosak S."/>
            <person name="Kellis M."/>
            <person name="Volff J.-N."/>
            <person name="Guigo R."/>
            <person name="Zody M.C."/>
            <person name="Mesirov J."/>
            <person name="Lindblad-Toh K."/>
            <person name="Birren B."/>
            <person name="Nusbaum C."/>
            <person name="Kahn D."/>
            <person name="Robinson-Rechavi M."/>
            <person name="Laudet V."/>
            <person name="Schachter V."/>
            <person name="Quetier F."/>
            <person name="Saurin W."/>
            <person name="Scarpelli C."/>
            <person name="Wincker P."/>
            <person name="Lander E.S."/>
            <person name="Weissenbach J."/>
            <person name="Roest Crollius H."/>
        </authorList>
    </citation>
    <scope>NUCLEOTIDE SEQUENCE [LARGE SCALE GENOMIC DNA]</scope>
</reference>
<dbReference type="AlphaFoldDB" id="H3DIJ6"/>
<comment type="subcellular location">
    <subcellularLocation>
        <location evidence="1">Nucleus</location>
    </subcellularLocation>
</comment>
<dbReference type="PANTHER" id="PTHR23288">
    <property type="entry name" value="OCCLUDIN AND RNA POLYMERASE II ELONGATION FACTOR ELL"/>
    <property type="match status" value="1"/>
</dbReference>
<sequence length="615" mass="69124">MAALRENRSYGLSGRLSRGRNLSVFHVKLTDSAARAIDGFRNGEGWSKHPTISFRGSRGSITIPSSERGGQLRIFTFGLANVASDRLQGTFDCVQQPAGSSSSGELLCLGVVQKRLKVDATDDSYQKARQSVAQAEEESRSQGAIVIKGVERERAKKATTPASKAKPGSLSQTPLTFTRKTCAKSRQRTSASAAGSRSSQEVKERPLKERLIHLLVLRPYRRSELLLRLQKDGLTDRDGDGLDSVLKEVGDLSRGDAFVLKSGLFAEVQKDWPGYTAGELQLLKRILVRRLFEPQQNLLAVPQIRVSPLRETPGSSPVHPTPSELQAYTDPLVKRRPRISHLSKKTASERPGAARHLTRTNAAEKRSSLDPRRLFGSPEEPPPKSTRKRSSEQVGEAPGRFVGVWRVCYLGLSVREGGRTHRRGREERRPGFGEHRPRGRCRPYGWERRPHPPEGGHISALSSPPVLSFSQIQTQIVPTAEAATCGGCSTRLDPPARSSIPEIYRTYSVISSRHQRQSYKQEFNQDYSEYRLLHARIDDVTQQFMQLNAQLQQLSRESCKYREVHDRIIQAYHKIQKSNPNYQQEKLRCEYLHNKLAHIKKLISAYDQQQLLLDH</sequence>
<dbReference type="GO" id="GO:0008023">
    <property type="term" value="C:transcription elongation factor complex"/>
    <property type="evidence" value="ECO:0007669"/>
    <property type="project" value="InterPro"/>
</dbReference>
<dbReference type="InterPro" id="IPR019464">
    <property type="entry name" value="ELL_N"/>
</dbReference>
<dbReference type="GO" id="GO:0032968">
    <property type="term" value="P:positive regulation of transcription elongation by RNA polymerase II"/>
    <property type="evidence" value="ECO:0007669"/>
    <property type="project" value="TreeGrafter"/>
</dbReference>
<dbReference type="Ensembl" id="ENSTNIT00000020571.1">
    <property type="protein sequence ID" value="ENSTNIP00000020340.1"/>
    <property type="gene ID" value="ENSTNIG00000017203.1"/>
</dbReference>
<evidence type="ECO:0000256" key="4">
    <source>
        <dbReference type="ARBA" id="ARBA00023163"/>
    </source>
</evidence>
<dbReference type="InterPro" id="IPR010844">
    <property type="entry name" value="Occludin_ELL"/>
</dbReference>
<dbReference type="SUPFAM" id="SSF46785">
    <property type="entry name" value="Winged helix' DNA-binding domain"/>
    <property type="match status" value="1"/>
</dbReference>
<comment type="similarity">
    <text evidence="2 6">Belongs to the ELL/occludin family.</text>
</comment>
<dbReference type="PROSITE" id="PS51980">
    <property type="entry name" value="OCEL"/>
    <property type="match status" value="1"/>
</dbReference>
<keyword evidence="10" id="KW-1185">Reference proteome</keyword>
<feature type="compositionally biased region" description="Low complexity" evidence="7">
    <location>
        <begin position="158"/>
        <end position="167"/>
    </location>
</feature>
<evidence type="ECO:0000313" key="9">
    <source>
        <dbReference type="Ensembl" id="ENSTNIP00000020340.1"/>
    </source>
</evidence>
<dbReference type="Gene3D" id="6.10.140.340">
    <property type="match status" value="1"/>
</dbReference>
<feature type="region of interest" description="Disordered" evidence="7">
    <location>
        <begin position="152"/>
        <end position="202"/>
    </location>
</feature>
<feature type="region of interest" description="Disordered" evidence="7">
    <location>
        <begin position="417"/>
        <end position="436"/>
    </location>
</feature>
<feature type="domain" description="OCEL" evidence="8">
    <location>
        <begin position="501"/>
        <end position="611"/>
    </location>
</feature>
<evidence type="ECO:0000256" key="7">
    <source>
        <dbReference type="SAM" id="MobiDB-lite"/>
    </source>
</evidence>
<keyword evidence="4" id="KW-0804">Transcription</keyword>
<dbReference type="STRING" id="99883.ENSTNIP00000020340"/>
<dbReference type="Pfam" id="PF07303">
    <property type="entry name" value="Occludin_ELL"/>
    <property type="match status" value="1"/>
</dbReference>
<keyword evidence="3" id="KW-0805">Transcription regulation</keyword>
<dbReference type="HOGENOM" id="CLU_021268_0_0_1"/>
<dbReference type="GO" id="GO:0006368">
    <property type="term" value="P:transcription elongation by RNA polymerase II"/>
    <property type="evidence" value="ECO:0007669"/>
    <property type="project" value="InterPro"/>
</dbReference>
<dbReference type="Proteomes" id="UP000007303">
    <property type="component" value="Unassembled WGS sequence"/>
</dbReference>
<feature type="compositionally biased region" description="Low complexity" evidence="7">
    <location>
        <begin position="188"/>
        <end position="199"/>
    </location>
</feature>
<dbReference type="SUPFAM" id="SSF144292">
    <property type="entry name" value="occludin/ELL-like"/>
    <property type="match status" value="1"/>
</dbReference>
<dbReference type="InterPro" id="IPR042065">
    <property type="entry name" value="E3_ELL-like"/>
</dbReference>
<evidence type="ECO:0000256" key="3">
    <source>
        <dbReference type="ARBA" id="ARBA00023015"/>
    </source>
</evidence>
<organism evidence="9 10">
    <name type="scientific">Tetraodon nigroviridis</name>
    <name type="common">Spotted green pufferfish</name>
    <name type="synonym">Chelonodon nigroviridis</name>
    <dbReference type="NCBI Taxonomy" id="99883"/>
    <lineage>
        <taxon>Eukaryota</taxon>
        <taxon>Metazoa</taxon>
        <taxon>Chordata</taxon>
        <taxon>Craniata</taxon>
        <taxon>Vertebrata</taxon>
        <taxon>Euteleostomi</taxon>
        <taxon>Actinopterygii</taxon>
        <taxon>Neopterygii</taxon>
        <taxon>Teleostei</taxon>
        <taxon>Neoteleostei</taxon>
        <taxon>Acanthomorphata</taxon>
        <taxon>Eupercaria</taxon>
        <taxon>Tetraodontiformes</taxon>
        <taxon>Tetradontoidea</taxon>
        <taxon>Tetraodontidae</taxon>
        <taxon>Tetraodon</taxon>
    </lineage>
</organism>
<reference evidence="9" key="2">
    <citation type="submission" date="2025-08" db="UniProtKB">
        <authorList>
            <consortium name="Ensembl"/>
        </authorList>
    </citation>
    <scope>IDENTIFICATION</scope>
</reference>
<dbReference type="InterPro" id="IPR036390">
    <property type="entry name" value="WH_DNA-bd_sf"/>
</dbReference>
<protein>
    <recommendedName>
        <fullName evidence="8">OCEL domain-containing protein</fullName>
    </recommendedName>
</protein>
<evidence type="ECO:0000313" key="10">
    <source>
        <dbReference type="Proteomes" id="UP000007303"/>
    </source>
</evidence>
<feature type="region of interest" description="Disordered" evidence="7">
    <location>
        <begin position="308"/>
        <end position="395"/>
    </location>
</feature>
<dbReference type="GO" id="GO:0000987">
    <property type="term" value="F:cis-regulatory region sequence-specific DNA binding"/>
    <property type="evidence" value="ECO:0007669"/>
    <property type="project" value="TreeGrafter"/>
</dbReference>
<feature type="compositionally biased region" description="Basic and acidic residues" evidence="7">
    <location>
        <begin position="362"/>
        <end position="373"/>
    </location>
</feature>
<dbReference type="InterPro" id="IPR031176">
    <property type="entry name" value="ELL/occludin"/>
</dbReference>
<evidence type="ECO:0000259" key="8">
    <source>
        <dbReference type="PROSITE" id="PS51980"/>
    </source>
</evidence>
<dbReference type="InParanoid" id="H3DIJ6"/>
<evidence type="ECO:0000256" key="1">
    <source>
        <dbReference type="ARBA" id="ARBA00004123"/>
    </source>
</evidence>
<proteinExistence type="inferred from homology"/>
<feature type="compositionally biased region" description="Basic residues" evidence="7">
    <location>
        <begin position="334"/>
        <end position="344"/>
    </location>
</feature>
<evidence type="ECO:0000256" key="2">
    <source>
        <dbReference type="ARBA" id="ARBA00009171"/>
    </source>
</evidence>
<name>H3DIJ6_TETNG</name>
<reference evidence="9" key="3">
    <citation type="submission" date="2025-09" db="UniProtKB">
        <authorList>
            <consortium name="Ensembl"/>
        </authorList>
    </citation>
    <scope>IDENTIFICATION</scope>
</reference>
<evidence type="ECO:0000256" key="5">
    <source>
        <dbReference type="ARBA" id="ARBA00023242"/>
    </source>
</evidence>
<dbReference type="Pfam" id="PF10390">
    <property type="entry name" value="ELL"/>
    <property type="match status" value="1"/>
</dbReference>
<dbReference type="PANTHER" id="PTHR23288:SF9">
    <property type="entry name" value="RNA POLYMERASE II ELONGATION FACTOR ELL"/>
    <property type="match status" value="1"/>
</dbReference>
<dbReference type="GeneTree" id="ENSGT00940000155914"/>
<dbReference type="Gene3D" id="1.10.10.2670">
    <property type="entry name" value="E3 ubiquitin-protein ligase"/>
    <property type="match status" value="1"/>
</dbReference>
<keyword evidence="5" id="KW-0539">Nucleus</keyword>
<accession>H3DIJ6</accession>
<dbReference type="GO" id="GO:0042795">
    <property type="term" value="P:snRNA transcription by RNA polymerase II"/>
    <property type="evidence" value="ECO:0007669"/>
    <property type="project" value="TreeGrafter"/>
</dbReference>
<dbReference type="OMA" id="EAIEMRY"/>
<evidence type="ECO:0000256" key="6">
    <source>
        <dbReference type="PROSITE-ProRule" id="PRU01324"/>
    </source>
</evidence>
<feature type="compositionally biased region" description="Polar residues" evidence="7">
    <location>
        <begin position="169"/>
        <end position="179"/>
    </location>
</feature>